<dbReference type="SUPFAM" id="SSF46626">
    <property type="entry name" value="Cytochrome c"/>
    <property type="match status" value="1"/>
</dbReference>
<feature type="domain" description="Cytochrome c" evidence="5">
    <location>
        <begin position="904"/>
        <end position="1038"/>
    </location>
</feature>
<dbReference type="InterPro" id="IPR013428">
    <property type="entry name" value="Membrane-bound_put_N"/>
</dbReference>
<dbReference type="SUPFAM" id="SSF48371">
    <property type="entry name" value="ARM repeat"/>
    <property type="match status" value="1"/>
</dbReference>
<dbReference type="Pfam" id="PF23500">
    <property type="entry name" value="DUF7133"/>
    <property type="match status" value="1"/>
</dbReference>
<dbReference type="SUPFAM" id="SSF50952">
    <property type="entry name" value="Soluble quinoprotein glucose dehydrogenase"/>
    <property type="match status" value="1"/>
</dbReference>
<dbReference type="GO" id="GO:0009055">
    <property type="term" value="F:electron transfer activity"/>
    <property type="evidence" value="ECO:0007669"/>
    <property type="project" value="InterPro"/>
</dbReference>
<keyword evidence="3 4" id="KW-0408">Iron</keyword>
<evidence type="ECO:0000256" key="4">
    <source>
        <dbReference type="PROSITE-ProRule" id="PRU00433"/>
    </source>
</evidence>
<evidence type="ECO:0000313" key="7">
    <source>
        <dbReference type="Proteomes" id="UP000283523"/>
    </source>
</evidence>
<dbReference type="InterPro" id="IPR011041">
    <property type="entry name" value="Quinoprot_gluc/sorb_DH_b-prop"/>
</dbReference>
<dbReference type="InterPro" id="IPR004155">
    <property type="entry name" value="PBS_lyase_HEAT"/>
</dbReference>
<reference evidence="6 7" key="1">
    <citation type="submission" date="2018-08" db="EMBL/GenBank/DDBJ databases">
        <title>Fibrisoma montanum sp. nov., isolated from Danxia mountain soil.</title>
        <authorList>
            <person name="Huang Y."/>
        </authorList>
    </citation>
    <scope>NUCLEOTIDE SEQUENCE [LARGE SCALE GENOMIC DNA]</scope>
    <source>
        <strain evidence="6 7">HYT19</strain>
    </source>
</reference>
<dbReference type="Gene3D" id="2.120.10.30">
    <property type="entry name" value="TolB, C-terminal domain"/>
    <property type="match status" value="1"/>
</dbReference>
<sequence>MTSFRSPFSSSIARRALAFSAAGLLAGGALIGAYQNRNLNQASEPYLTRLFAELNDDDKRDPKYAVGSLNIAPGLEATLFAAEPMLTNPTNIDVDAKGRVWVCEAYNYRPAINGNPTHKEGDRIVILEDQNGDGKADVSKVFYQGPDVESPLGIWVQGNKVIVSNSPNVFVFTDENGDDKADKKELLFTGIGGEQHDHGMHTFVFGPDGKWYFNFGNSGEQLLDKDGKPVVDKVTGKAINKENFRQGMVFRCDPGGGNVEVLGHNFRNNYEVAVDSYGTLWQSDNDDDGNKGVRINFVMEGGNYGYTDEMTGAGWQANRTNIEPDIPKRHWHLNDPGVVPNLLQTGAGSPTGIIVYEGNLLPQQFQGQMIHCDAGPNVVRSYPVTKDGAGYKANIVNVLEGARDQWFRPADVCVAPDGSLIIADWYDPGVGGHQAGDQNRGRVYRVAPPNTPYKQPKVDVSTTEGAIEALQSPSMAIRYAGWNKLHEMGAKAEKPLAKLYKTAADPRMKARALWLLSKLPKGKSYIETALKDANPDLRITALRAARQLNNDLAIAAVKQLVNDEDPQVRRECAIALRRNVSPEAPGLWAQLAAKHDGKDRWYLEALGIGADGQWDSYYGAWLKQMNGDRDGAPAIASAAGRDIVWRARTKESVPLLAKLAADPGIDLNNRLRYFRAFDFNPGATEKSTALLSIIQAGQNTDVNKLALRHLDPAFVQQNKVAMTALQNLLDQVYGKPEYMELVARYEPASENARLRQLALDKPSDNIGSAAARQLLKQKGSSMVWDVLNGTNPDVAVGMVTALRRVGSKESLEILKTIALDEKRSTALRMEATRALGGSSNGEDMVIALLKSGDIKGDYKKAAVQGVSGAWRKKIRVEAASYLDGGQSAEGKKLPTMNELLAMNGDASRGVTVFKTNCSTCHQVNGEGMDFGPKLSEIGSKLPKEGQYLAILHPDAGISFGYEGYEVKFKDGSTMAGIIASKTETDLQMKFPGGVAQNYKMADVVSMKKMDSSMMPSGLQEAMSTQQLVDLVEYLASLKKK</sequence>
<dbReference type="PANTHER" id="PTHR33546">
    <property type="entry name" value="LARGE, MULTIFUNCTIONAL SECRETED PROTEIN-RELATED"/>
    <property type="match status" value="1"/>
</dbReference>
<dbReference type="InterPro" id="IPR011042">
    <property type="entry name" value="6-blade_b-propeller_TolB-like"/>
</dbReference>
<protein>
    <submittedName>
        <fullName evidence="6">Dehydrogenase</fullName>
    </submittedName>
</protein>
<dbReference type="GO" id="GO:0046872">
    <property type="term" value="F:metal ion binding"/>
    <property type="evidence" value="ECO:0007669"/>
    <property type="project" value="UniProtKB-KW"/>
</dbReference>
<evidence type="ECO:0000313" key="6">
    <source>
        <dbReference type="EMBL" id="RIV18938.1"/>
    </source>
</evidence>
<name>A0A418M0D0_9BACT</name>
<dbReference type="Gene3D" id="1.10.760.10">
    <property type="entry name" value="Cytochrome c-like domain"/>
    <property type="match status" value="1"/>
</dbReference>
<dbReference type="InterPro" id="IPR016024">
    <property type="entry name" value="ARM-type_fold"/>
</dbReference>
<keyword evidence="1 4" id="KW-0349">Heme</keyword>
<gene>
    <name evidence="6" type="ORF">DYU11_25905</name>
</gene>
<dbReference type="SMART" id="SM00567">
    <property type="entry name" value="EZ_HEAT"/>
    <property type="match status" value="3"/>
</dbReference>
<dbReference type="PANTHER" id="PTHR33546:SF1">
    <property type="entry name" value="LARGE, MULTIFUNCTIONAL SECRETED PROTEIN"/>
    <property type="match status" value="1"/>
</dbReference>
<dbReference type="Pfam" id="PF13646">
    <property type="entry name" value="HEAT_2"/>
    <property type="match status" value="1"/>
</dbReference>
<dbReference type="RefSeq" id="WP_119670650.1">
    <property type="nucleotide sequence ID" value="NZ_QXED01000009.1"/>
</dbReference>
<evidence type="ECO:0000256" key="1">
    <source>
        <dbReference type="ARBA" id="ARBA00022617"/>
    </source>
</evidence>
<dbReference type="AlphaFoldDB" id="A0A418M0D0"/>
<proteinExistence type="predicted"/>
<keyword evidence="2 4" id="KW-0479">Metal-binding</keyword>
<dbReference type="InterPro" id="IPR036909">
    <property type="entry name" value="Cyt_c-like_dom_sf"/>
</dbReference>
<keyword evidence="7" id="KW-1185">Reference proteome</keyword>
<accession>A0A418M0D0</accession>
<evidence type="ECO:0000259" key="5">
    <source>
        <dbReference type="PROSITE" id="PS51007"/>
    </source>
</evidence>
<organism evidence="6 7">
    <name type="scientific">Fibrisoma montanum</name>
    <dbReference type="NCBI Taxonomy" id="2305895"/>
    <lineage>
        <taxon>Bacteria</taxon>
        <taxon>Pseudomonadati</taxon>
        <taxon>Bacteroidota</taxon>
        <taxon>Cytophagia</taxon>
        <taxon>Cytophagales</taxon>
        <taxon>Spirosomataceae</taxon>
        <taxon>Fibrisoma</taxon>
    </lineage>
</organism>
<dbReference type="Gene3D" id="1.25.10.10">
    <property type="entry name" value="Leucine-rich Repeat Variant"/>
    <property type="match status" value="2"/>
</dbReference>
<dbReference type="InterPro" id="IPR011989">
    <property type="entry name" value="ARM-like"/>
</dbReference>
<evidence type="ECO:0000256" key="3">
    <source>
        <dbReference type="ARBA" id="ARBA00023004"/>
    </source>
</evidence>
<dbReference type="GO" id="GO:0020037">
    <property type="term" value="F:heme binding"/>
    <property type="evidence" value="ECO:0007669"/>
    <property type="project" value="InterPro"/>
</dbReference>
<dbReference type="Pfam" id="PF00034">
    <property type="entry name" value="Cytochrom_C"/>
    <property type="match status" value="1"/>
</dbReference>
<dbReference type="InterPro" id="IPR013427">
    <property type="entry name" value="Haem-bd_dom_put"/>
</dbReference>
<dbReference type="InterPro" id="IPR009056">
    <property type="entry name" value="Cyt_c-like_dom"/>
</dbReference>
<comment type="caution">
    <text evidence="6">The sequence shown here is derived from an EMBL/GenBank/DDBJ whole genome shotgun (WGS) entry which is preliminary data.</text>
</comment>
<dbReference type="InterPro" id="IPR055557">
    <property type="entry name" value="DUF7133"/>
</dbReference>
<dbReference type="NCBIfam" id="TIGR02604">
    <property type="entry name" value="Piru_Ver_Nterm"/>
    <property type="match status" value="1"/>
</dbReference>
<dbReference type="EMBL" id="QXED01000009">
    <property type="protein sequence ID" value="RIV18938.1"/>
    <property type="molecule type" value="Genomic_DNA"/>
</dbReference>
<dbReference type="OrthoDB" id="9808161at2"/>
<dbReference type="Proteomes" id="UP000283523">
    <property type="component" value="Unassembled WGS sequence"/>
</dbReference>
<dbReference type="NCBIfam" id="TIGR02603">
    <property type="entry name" value="CxxCH_TIGR02603"/>
    <property type="match status" value="1"/>
</dbReference>
<evidence type="ECO:0000256" key="2">
    <source>
        <dbReference type="ARBA" id="ARBA00022723"/>
    </source>
</evidence>
<dbReference type="PROSITE" id="PS51007">
    <property type="entry name" value="CYTC"/>
    <property type="match status" value="1"/>
</dbReference>